<sequence>MLLGIDAGGTFTDFVLVRLEPTVSVSVHKTLSTPDAPERAILNGIKAMGLESHLNDGSLQLIHGSTVATNAVLEGKLARTAFITNHGFADMLQLARQTRPELYALETPAVPPPVPPELCLETGGRVAADGTVVLPLTQIELDELLAKIEALAPDAIAINLLFSFLDDSFERRIESAIKAQSGECFVSRSSTVLPEYKEYERGIATWLNAALGPVISGYLGVLQHELGSTSLQVMQSSGETMSASMAAQSAVNLLLSGPAGGLTAIAYLAQQVGKSKFLSFDMGGTSTDVALLDGKIRTSSESSISNYPIAVPMVDMETIGAGGGSIAYVDTGGMLQVGPRSAGADPGPACYDCGGLDATVSDANLVLGRLQSDSALAGDLHLSLERAEASIEPLARRIGLSVEETALGIIDIANEHMAKAIRLISVNKGHDPKDFILASFGGAGGLHVCALADAMAMKNALVPIHGGVLSALGMVVADQGRQFSKTLSLDAQQIDEKSLEEQFVQLEQVGMEQLALEGLHASVLVSKRSADLRYKGQSYTLNIDWHALAGALDVFEQLHRQRYGYSHDAPIELLTIRINLATEKTPFALPQLIPESHCNNIRHCKVYGEAEQAKLLARADLYPGESIEGPAIITEYSATTFVATNWSVAVDGFGNLELQKQS</sequence>
<protein>
    <submittedName>
        <fullName evidence="3">Hydantoinase</fullName>
    </submittedName>
</protein>
<evidence type="ECO:0000259" key="1">
    <source>
        <dbReference type="Pfam" id="PF01968"/>
    </source>
</evidence>
<dbReference type="InterPro" id="IPR043129">
    <property type="entry name" value="ATPase_NBD"/>
</dbReference>
<dbReference type="EMBL" id="NVUL01000055">
    <property type="protein sequence ID" value="PCI76597.1"/>
    <property type="molecule type" value="Genomic_DNA"/>
</dbReference>
<dbReference type="InterPro" id="IPR008040">
    <property type="entry name" value="Hydant_A_N"/>
</dbReference>
<dbReference type="GO" id="GO:0017168">
    <property type="term" value="F:5-oxoprolinase (ATP-hydrolyzing) activity"/>
    <property type="evidence" value="ECO:0007669"/>
    <property type="project" value="TreeGrafter"/>
</dbReference>
<dbReference type="PANTHER" id="PTHR11365:SF23">
    <property type="entry name" value="HYPOTHETICAL 5-OXOPROLINASE (EUROFUNG)-RELATED"/>
    <property type="match status" value="1"/>
</dbReference>
<dbReference type="GO" id="GO:0005829">
    <property type="term" value="C:cytosol"/>
    <property type="evidence" value="ECO:0007669"/>
    <property type="project" value="TreeGrafter"/>
</dbReference>
<dbReference type="SUPFAM" id="SSF53067">
    <property type="entry name" value="Actin-like ATPase domain"/>
    <property type="match status" value="1"/>
</dbReference>
<dbReference type="Pfam" id="PF01968">
    <property type="entry name" value="Hydantoinase_A"/>
    <property type="match status" value="1"/>
</dbReference>
<dbReference type="InterPro" id="IPR045079">
    <property type="entry name" value="Oxoprolinase-like"/>
</dbReference>
<dbReference type="GO" id="GO:0006749">
    <property type="term" value="P:glutathione metabolic process"/>
    <property type="evidence" value="ECO:0007669"/>
    <property type="project" value="TreeGrafter"/>
</dbReference>
<reference evidence="4" key="1">
    <citation type="submission" date="2017-08" db="EMBL/GenBank/DDBJ databases">
        <title>A dynamic microbial community with high functional redundancy inhabits the cold, oxic subseafloor aquifer.</title>
        <authorList>
            <person name="Tully B.J."/>
            <person name="Wheat C.G."/>
            <person name="Glazer B.T."/>
            <person name="Huber J.A."/>
        </authorList>
    </citation>
    <scope>NUCLEOTIDE SEQUENCE [LARGE SCALE GENOMIC DNA]</scope>
</reference>
<evidence type="ECO:0000313" key="3">
    <source>
        <dbReference type="EMBL" id="PCI76597.1"/>
    </source>
</evidence>
<accession>A0A2A4X3G2</accession>
<evidence type="ECO:0000313" key="4">
    <source>
        <dbReference type="Proteomes" id="UP000218767"/>
    </source>
</evidence>
<organism evidence="3 4">
    <name type="scientific">SAR86 cluster bacterium</name>
    <dbReference type="NCBI Taxonomy" id="2030880"/>
    <lineage>
        <taxon>Bacteria</taxon>
        <taxon>Pseudomonadati</taxon>
        <taxon>Pseudomonadota</taxon>
        <taxon>Gammaproteobacteria</taxon>
        <taxon>SAR86 cluster</taxon>
    </lineage>
</organism>
<proteinExistence type="predicted"/>
<dbReference type="InterPro" id="IPR002821">
    <property type="entry name" value="Hydantoinase_A"/>
</dbReference>
<dbReference type="AlphaFoldDB" id="A0A2A4X3G2"/>
<comment type="caution">
    <text evidence="3">The sequence shown here is derived from an EMBL/GenBank/DDBJ whole genome shotgun (WGS) entry which is preliminary data.</text>
</comment>
<dbReference type="Pfam" id="PF05378">
    <property type="entry name" value="Hydant_A_N"/>
    <property type="match status" value="1"/>
</dbReference>
<name>A0A2A4X3G2_9GAMM</name>
<dbReference type="PANTHER" id="PTHR11365">
    <property type="entry name" value="5-OXOPROLINASE RELATED"/>
    <property type="match status" value="1"/>
</dbReference>
<evidence type="ECO:0000259" key="2">
    <source>
        <dbReference type="Pfam" id="PF05378"/>
    </source>
</evidence>
<feature type="domain" description="Hydantoinase/oxoprolinase N-terminal" evidence="2">
    <location>
        <begin position="3"/>
        <end position="179"/>
    </location>
</feature>
<feature type="domain" description="Hydantoinase A/oxoprolinase" evidence="1">
    <location>
        <begin position="201"/>
        <end position="479"/>
    </location>
</feature>
<gene>
    <name evidence="3" type="ORF">COB20_10260</name>
</gene>
<dbReference type="Proteomes" id="UP000218767">
    <property type="component" value="Unassembled WGS sequence"/>
</dbReference>